<gene>
    <name evidence="1" type="ORF">NQ176_g5885</name>
</gene>
<accession>A0ACC1N8I2</accession>
<evidence type="ECO:0000313" key="1">
    <source>
        <dbReference type="EMBL" id="KAJ2974754.1"/>
    </source>
</evidence>
<reference evidence="1" key="1">
    <citation type="submission" date="2022-08" db="EMBL/GenBank/DDBJ databases">
        <title>Genome Sequence of Lecanicillium fungicola.</title>
        <authorList>
            <person name="Buettner E."/>
        </authorList>
    </citation>
    <scope>NUCLEOTIDE SEQUENCE</scope>
    <source>
        <strain evidence="1">Babe33</strain>
    </source>
</reference>
<evidence type="ECO:0000313" key="2">
    <source>
        <dbReference type="Proteomes" id="UP001143910"/>
    </source>
</evidence>
<keyword evidence="2" id="KW-1185">Reference proteome</keyword>
<dbReference type="Proteomes" id="UP001143910">
    <property type="component" value="Unassembled WGS sequence"/>
</dbReference>
<dbReference type="EMBL" id="JANJQO010000790">
    <property type="protein sequence ID" value="KAJ2974754.1"/>
    <property type="molecule type" value="Genomic_DNA"/>
</dbReference>
<sequence>MSFEKLPSEIFVQVLECLPSSFFRQDLHRLHITKRWYECAYPVLFRDLEFTATSLHQFITAVRTYPRVAAQLRHVRSMTTTLHGFDDWASPRLLPEFSAVNLDVVNDWTSALNRDLGLLARLLPRLVRLEKRADVARRLHGQPDEPRL</sequence>
<organism evidence="1 2">
    <name type="scientific">Zarea fungicola</name>
    <dbReference type="NCBI Taxonomy" id="93591"/>
    <lineage>
        <taxon>Eukaryota</taxon>
        <taxon>Fungi</taxon>
        <taxon>Dikarya</taxon>
        <taxon>Ascomycota</taxon>
        <taxon>Pezizomycotina</taxon>
        <taxon>Sordariomycetes</taxon>
        <taxon>Hypocreomycetidae</taxon>
        <taxon>Hypocreales</taxon>
        <taxon>Cordycipitaceae</taxon>
        <taxon>Zarea</taxon>
    </lineage>
</organism>
<proteinExistence type="predicted"/>
<comment type="caution">
    <text evidence="1">The sequence shown here is derived from an EMBL/GenBank/DDBJ whole genome shotgun (WGS) entry which is preliminary data.</text>
</comment>
<protein>
    <submittedName>
        <fullName evidence="1">Uncharacterized protein</fullName>
    </submittedName>
</protein>
<name>A0ACC1N8I2_9HYPO</name>